<reference evidence="1 2" key="1">
    <citation type="submission" date="2023-07" db="EMBL/GenBank/DDBJ databases">
        <title>Genomic Encyclopedia of Type Strains, Phase IV (KMG-IV): sequencing the most valuable type-strain genomes for metagenomic binning, comparative biology and taxonomic classification.</title>
        <authorList>
            <person name="Goeker M."/>
        </authorList>
    </citation>
    <scope>NUCLEOTIDE SEQUENCE [LARGE SCALE GENOMIC DNA]</scope>
    <source>
        <strain evidence="1 2">DSM 19598</strain>
    </source>
</reference>
<evidence type="ECO:0000313" key="2">
    <source>
        <dbReference type="Proteomes" id="UP001242313"/>
    </source>
</evidence>
<dbReference type="RefSeq" id="WP_307192618.1">
    <property type="nucleotide sequence ID" value="NZ_JAUSUN010000043.1"/>
</dbReference>
<comment type="caution">
    <text evidence="1">The sequence shown here is derived from an EMBL/GenBank/DDBJ whole genome shotgun (WGS) entry which is preliminary data.</text>
</comment>
<dbReference type="Proteomes" id="UP001242313">
    <property type="component" value="Unassembled WGS sequence"/>
</dbReference>
<evidence type="ECO:0000313" key="1">
    <source>
        <dbReference type="EMBL" id="MDQ0415659.1"/>
    </source>
</evidence>
<protein>
    <submittedName>
        <fullName evidence="1">Uncharacterized protein</fullName>
    </submittedName>
</protein>
<dbReference type="EMBL" id="JAUSUN010000043">
    <property type="protein sequence ID" value="MDQ0415659.1"/>
    <property type="molecule type" value="Genomic_DNA"/>
</dbReference>
<name>A0ABU0G257_9BACI</name>
<keyword evidence="2" id="KW-1185">Reference proteome</keyword>
<proteinExistence type="predicted"/>
<sequence length="111" mass="12781">MKTKTVITKQGYQFRIDAQEVAPTVPEYRMEFYVDSPIQKCLILSLTHQAALLLAAEDPGFNPIDWLWDKGCEMIQGAAEINRLENGDFVIFERHVKLKNQLSIDQLEKRA</sequence>
<organism evidence="1 2">
    <name type="scientific">Mesobacillus stamsii</name>
    <dbReference type="NCBI Taxonomy" id="225347"/>
    <lineage>
        <taxon>Bacteria</taxon>
        <taxon>Bacillati</taxon>
        <taxon>Bacillota</taxon>
        <taxon>Bacilli</taxon>
        <taxon>Bacillales</taxon>
        <taxon>Bacillaceae</taxon>
        <taxon>Mesobacillus</taxon>
    </lineage>
</organism>
<gene>
    <name evidence="1" type="ORF">J2S25_003886</name>
</gene>
<accession>A0ABU0G257</accession>